<keyword evidence="1" id="KW-0812">Transmembrane</keyword>
<keyword evidence="1" id="KW-0472">Membrane</keyword>
<evidence type="ECO:0000256" key="1">
    <source>
        <dbReference type="SAM" id="Phobius"/>
    </source>
</evidence>
<name>A0ABV0MBF8_9HYPH</name>
<feature type="transmembrane region" description="Helical" evidence="1">
    <location>
        <begin position="39"/>
        <end position="60"/>
    </location>
</feature>
<accession>A0ABV0MBF8</accession>
<keyword evidence="3" id="KW-1185">Reference proteome</keyword>
<organism evidence="2 3">
    <name type="scientific">Neorhizobium phenanthreniclasticum</name>
    <dbReference type="NCBI Taxonomy" id="3157917"/>
    <lineage>
        <taxon>Bacteria</taxon>
        <taxon>Pseudomonadati</taxon>
        <taxon>Pseudomonadota</taxon>
        <taxon>Alphaproteobacteria</taxon>
        <taxon>Hyphomicrobiales</taxon>
        <taxon>Rhizobiaceae</taxon>
        <taxon>Rhizobium/Agrobacterium group</taxon>
        <taxon>Neorhizobium</taxon>
    </lineage>
</organism>
<evidence type="ECO:0008006" key="4">
    <source>
        <dbReference type="Google" id="ProtNLM"/>
    </source>
</evidence>
<comment type="caution">
    <text evidence="2">The sequence shown here is derived from an EMBL/GenBank/DDBJ whole genome shotgun (WGS) entry which is preliminary data.</text>
</comment>
<dbReference type="RefSeq" id="WP_037154781.1">
    <property type="nucleotide sequence ID" value="NZ_JBEAAL010000037.1"/>
</dbReference>
<dbReference type="EMBL" id="JBEAAL010000037">
    <property type="protein sequence ID" value="MEQ1409170.1"/>
    <property type="molecule type" value="Genomic_DNA"/>
</dbReference>
<proteinExistence type="predicted"/>
<sequence>MPALISYILIRVSIGFALGAATAVAVLTQSLSGSILSIGLLEIWLTIYGFGSVFGLGYLATSLAFDAEE</sequence>
<evidence type="ECO:0000313" key="2">
    <source>
        <dbReference type="EMBL" id="MEQ1409170.1"/>
    </source>
</evidence>
<feature type="transmembrane region" description="Helical" evidence="1">
    <location>
        <begin position="6"/>
        <end position="27"/>
    </location>
</feature>
<evidence type="ECO:0000313" key="3">
    <source>
        <dbReference type="Proteomes" id="UP001496627"/>
    </source>
</evidence>
<reference evidence="2 3" key="1">
    <citation type="submission" date="2024-05" db="EMBL/GenBank/DDBJ databases">
        <title>Neorhizobium sp. Rsf11, a plant growth promoting and heavy metal resistant PAH-degrader.</title>
        <authorList>
            <person name="Golubev S.N."/>
            <person name="Muratova A.Y."/>
            <person name="Markelova M.I."/>
        </authorList>
    </citation>
    <scope>NUCLEOTIDE SEQUENCE [LARGE SCALE GENOMIC DNA]</scope>
    <source>
        <strain evidence="2 3">Rsf11</strain>
    </source>
</reference>
<gene>
    <name evidence="2" type="ORF">ABK249_30130</name>
</gene>
<dbReference type="Proteomes" id="UP001496627">
    <property type="component" value="Unassembled WGS sequence"/>
</dbReference>
<keyword evidence="1" id="KW-1133">Transmembrane helix</keyword>
<protein>
    <recommendedName>
        <fullName evidence="4">Major facilitator superfamily (MFS) profile domain-containing protein</fullName>
    </recommendedName>
</protein>